<feature type="binding site" description="in dimeric form" evidence="20">
    <location>
        <position position="189"/>
    </location>
    <ligand>
        <name>Ca(2+)</name>
        <dbReference type="ChEBI" id="CHEBI:29108"/>
        <label>1</label>
    </ligand>
</feature>
<dbReference type="Pfam" id="PF02253">
    <property type="entry name" value="PLA1"/>
    <property type="match status" value="1"/>
</dbReference>
<dbReference type="GO" id="GO:0004623">
    <property type="term" value="F:phospholipase A2 activity"/>
    <property type="evidence" value="ECO:0007669"/>
    <property type="project" value="UniProtKB-EC"/>
</dbReference>
<dbReference type="PRINTS" id="PR01486">
    <property type="entry name" value="PHPHLIPASEA1"/>
</dbReference>
<evidence type="ECO:0000256" key="12">
    <source>
        <dbReference type="ARBA" id="ARBA00022801"/>
    </source>
</evidence>
<evidence type="ECO:0000256" key="5">
    <source>
        <dbReference type="ARBA" id="ARBA00011702"/>
    </source>
</evidence>
<dbReference type="EMBL" id="CP041165">
    <property type="protein sequence ID" value="QOP41583.1"/>
    <property type="molecule type" value="Genomic_DNA"/>
</dbReference>
<dbReference type="PANTHER" id="PTHR40457">
    <property type="entry name" value="PHOSPHOLIPASE A1"/>
    <property type="match status" value="1"/>
</dbReference>
<dbReference type="GO" id="GO:0008970">
    <property type="term" value="F:phospholipase A1 activity"/>
    <property type="evidence" value="ECO:0007669"/>
    <property type="project" value="UniProtKB-EC"/>
</dbReference>
<evidence type="ECO:0000313" key="21">
    <source>
        <dbReference type="EMBL" id="QOP41583.1"/>
    </source>
</evidence>
<evidence type="ECO:0000256" key="2">
    <source>
        <dbReference type="ARBA" id="ARBA00001604"/>
    </source>
</evidence>
<comment type="catalytic activity">
    <reaction evidence="1">
        <text>a 1,2-diacyl-sn-glycero-3-phosphocholine + H2O = a 2-acyl-sn-glycero-3-phosphocholine + a fatty acid + H(+)</text>
        <dbReference type="Rhea" id="RHEA:18689"/>
        <dbReference type="ChEBI" id="CHEBI:15377"/>
        <dbReference type="ChEBI" id="CHEBI:15378"/>
        <dbReference type="ChEBI" id="CHEBI:28868"/>
        <dbReference type="ChEBI" id="CHEBI:57643"/>
        <dbReference type="ChEBI" id="CHEBI:57875"/>
        <dbReference type="EC" id="3.1.1.32"/>
    </reaction>
</comment>
<keyword evidence="12" id="KW-0378">Hydrolase</keyword>
<comment type="cofactor">
    <cofactor evidence="20">
        <name>Ca(2+)</name>
        <dbReference type="ChEBI" id="CHEBI:29108"/>
    </cofactor>
    <text evidence="20">Binds 1 Ca(2+) ion per monomer.</text>
</comment>
<evidence type="ECO:0000256" key="7">
    <source>
        <dbReference type="ARBA" id="ARBA00013278"/>
    </source>
</evidence>
<dbReference type="SUPFAM" id="SSF56931">
    <property type="entry name" value="Outer membrane phospholipase A (OMPLA)"/>
    <property type="match status" value="1"/>
</dbReference>
<keyword evidence="17" id="KW-0998">Cell outer membrane</keyword>
<name>A0A7M1AVV8_9BACT</name>
<evidence type="ECO:0000256" key="4">
    <source>
        <dbReference type="ARBA" id="ARBA00010525"/>
    </source>
</evidence>
<evidence type="ECO:0000256" key="11">
    <source>
        <dbReference type="ARBA" id="ARBA00022729"/>
    </source>
</evidence>
<evidence type="ECO:0000256" key="10">
    <source>
        <dbReference type="ARBA" id="ARBA00022723"/>
    </source>
</evidence>
<evidence type="ECO:0000313" key="22">
    <source>
        <dbReference type="Proteomes" id="UP000593910"/>
    </source>
</evidence>
<evidence type="ECO:0000256" key="19">
    <source>
        <dbReference type="PIRSR" id="PIRSR603187-1"/>
    </source>
</evidence>
<feature type="binding site" description="in dimeric form" evidence="20">
    <location>
        <position position="157"/>
    </location>
    <ligand>
        <name>Ca(2+)</name>
        <dbReference type="ChEBI" id="CHEBI:29108"/>
        <label>1</label>
    </ligand>
</feature>
<keyword evidence="22" id="KW-1185">Reference proteome</keyword>
<comment type="similarity">
    <text evidence="4">Belongs to the phospholipase A1 family.</text>
</comment>
<evidence type="ECO:0000256" key="1">
    <source>
        <dbReference type="ARBA" id="ARBA00000111"/>
    </source>
</evidence>
<dbReference type="KEGG" id="smax:FJR03_07405"/>
<accession>A0A7M1AVV8</accession>
<dbReference type="InterPro" id="IPR003187">
    <property type="entry name" value="PLipase_A1"/>
</dbReference>
<dbReference type="GO" id="GO:0046872">
    <property type="term" value="F:metal ion binding"/>
    <property type="evidence" value="ECO:0007669"/>
    <property type="project" value="UniProtKB-KW"/>
</dbReference>
<evidence type="ECO:0000256" key="18">
    <source>
        <dbReference type="ARBA" id="ARBA00032375"/>
    </source>
</evidence>
<organism evidence="21 22">
    <name type="scientific">Sulfurimonas marina</name>
    <dbReference type="NCBI Taxonomy" id="2590551"/>
    <lineage>
        <taxon>Bacteria</taxon>
        <taxon>Pseudomonadati</taxon>
        <taxon>Campylobacterota</taxon>
        <taxon>Epsilonproteobacteria</taxon>
        <taxon>Campylobacterales</taxon>
        <taxon>Sulfurimonadaceae</taxon>
        <taxon>Sulfurimonas</taxon>
    </lineage>
</organism>
<dbReference type="RefSeq" id="WP_193112900.1">
    <property type="nucleotide sequence ID" value="NZ_CP041165.1"/>
</dbReference>
<dbReference type="GO" id="GO:0009279">
    <property type="term" value="C:cell outer membrane"/>
    <property type="evidence" value="ECO:0007669"/>
    <property type="project" value="UniProtKB-SubCell"/>
</dbReference>
<reference evidence="21 22" key="1">
    <citation type="submission" date="2019-06" db="EMBL/GenBank/DDBJ databases">
        <title>Sulfurimonas gotlandica sp. nov., a chemoautotrophic and psychrotolerant epsilonproteobacterium isolated from a pelagic redoxcline, and an emended description of the genus Sulfurimonas.</title>
        <authorList>
            <person name="Wang S."/>
            <person name="Jiang L."/>
            <person name="Shao Z."/>
        </authorList>
    </citation>
    <scope>NUCLEOTIDE SEQUENCE [LARGE SCALE GENOMIC DNA]</scope>
    <source>
        <strain evidence="21 22">B2</strain>
    </source>
</reference>
<sequence>MKYLLALLLVCHTLLAEDKLKDEQWFSGSDLEAYKVNYICPLSYRDKSYTSFVKDTDYKHAEVEVQISIKYNVVNNIFGWGGKYYLSYSQHAFWQLYTTSKPFRENIYDPEIFARYDLKSLNVEHLERLQLGYEHQSNGNPDTTYTTVDGEAIGNISRGINTLYATVGLVHGNLHTDLKVWYPIFSLDDNPDIMDYIGYTGIGIKYFADDQVFSIDARGNLATKKGSVEAAYSYPVGRAVNLYFKAFSGYTETLIDYKNHVNKFSIGFSFSR</sequence>
<comment type="catalytic activity">
    <reaction evidence="2">
        <text>a 1,2-diacyl-sn-glycero-3-phosphocholine + H2O = a 1-acyl-sn-glycero-3-phosphocholine + a fatty acid + H(+)</text>
        <dbReference type="Rhea" id="RHEA:15801"/>
        <dbReference type="ChEBI" id="CHEBI:15377"/>
        <dbReference type="ChEBI" id="CHEBI:15378"/>
        <dbReference type="ChEBI" id="CHEBI:28868"/>
        <dbReference type="ChEBI" id="CHEBI:57643"/>
        <dbReference type="ChEBI" id="CHEBI:58168"/>
        <dbReference type="EC" id="3.1.1.4"/>
    </reaction>
</comment>
<evidence type="ECO:0000256" key="17">
    <source>
        <dbReference type="ARBA" id="ARBA00023237"/>
    </source>
</evidence>
<dbReference type="InterPro" id="IPR036541">
    <property type="entry name" value="PLipase_A1_sf"/>
</dbReference>
<proteinExistence type="inferred from homology"/>
<comment type="subcellular location">
    <subcellularLocation>
        <location evidence="3">Cell outer membrane</location>
        <topology evidence="3">Multi-pass membrane protein</topology>
    </subcellularLocation>
</comment>
<dbReference type="EC" id="3.1.1.4" evidence="7"/>
<keyword evidence="16" id="KW-0472">Membrane</keyword>
<dbReference type="PANTHER" id="PTHR40457:SF1">
    <property type="entry name" value="PHOSPHOLIPASE A1"/>
    <property type="match status" value="1"/>
</dbReference>
<keyword evidence="14" id="KW-0442">Lipid degradation</keyword>
<keyword evidence="11" id="KW-0732">Signal</keyword>
<evidence type="ECO:0000256" key="9">
    <source>
        <dbReference type="ARBA" id="ARBA00022692"/>
    </source>
</evidence>
<keyword evidence="8" id="KW-1134">Transmembrane beta strand</keyword>
<evidence type="ECO:0000256" key="20">
    <source>
        <dbReference type="PIRSR" id="PIRSR603187-2"/>
    </source>
</evidence>
<evidence type="ECO:0000256" key="6">
    <source>
        <dbReference type="ARBA" id="ARBA00013179"/>
    </source>
</evidence>
<evidence type="ECO:0000256" key="15">
    <source>
        <dbReference type="ARBA" id="ARBA00023098"/>
    </source>
</evidence>
<keyword evidence="15" id="KW-0443">Lipid metabolism</keyword>
<keyword evidence="10 20" id="KW-0479">Metal-binding</keyword>
<dbReference type="Proteomes" id="UP000593910">
    <property type="component" value="Chromosome"/>
</dbReference>
<evidence type="ECO:0000256" key="16">
    <source>
        <dbReference type="ARBA" id="ARBA00023136"/>
    </source>
</evidence>
<evidence type="ECO:0000256" key="8">
    <source>
        <dbReference type="ARBA" id="ARBA00022452"/>
    </source>
</evidence>
<gene>
    <name evidence="21" type="ORF">FJR03_07405</name>
</gene>
<keyword evidence="13 20" id="KW-0106">Calcium</keyword>
<feature type="active site" description="Proton acceptor" evidence="19">
    <location>
        <position position="135"/>
    </location>
</feature>
<evidence type="ECO:0000256" key="13">
    <source>
        <dbReference type="ARBA" id="ARBA00022837"/>
    </source>
</evidence>
<dbReference type="Gene3D" id="2.40.230.10">
    <property type="entry name" value="Phospholipase A1"/>
    <property type="match status" value="1"/>
</dbReference>
<feature type="active site" description="Nucleophile" evidence="19">
    <location>
        <position position="137"/>
    </location>
</feature>
<protein>
    <recommendedName>
        <fullName evidence="18">Phosphatidylcholine 1-acylhydrolase</fullName>
        <ecNumber evidence="6">3.1.1.32</ecNumber>
        <ecNumber evidence="7">3.1.1.4</ecNumber>
    </recommendedName>
</protein>
<dbReference type="AlphaFoldDB" id="A0A7M1AVV8"/>
<keyword evidence="9" id="KW-0812">Transmembrane</keyword>
<feature type="binding site" description="in dimeric form" evidence="20">
    <location>
        <position position="100"/>
    </location>
    <ligand>
        <name>Ca(2+)</name>
        <dbReference type="ChEBI" id="CHEBI:29108"/>
        <label>1</label>
    </ligand>
</feature>
<comment type="subunit">
    <text evidence="5">Homodimer; dimerization is reversible, and the dimeric form is the active one.</text>
</comment>
<evidence type="ECO:0000256" key="3">
    <source>
        <dbReference type="ARBA" id="ARBA00004571"/>
    </source>
</evidence>
<dbReference type="GO" id="GO:0016042">
    <property type="term" value="P:lipid catabolic process"/>
    <property type="evidence" value="ECO:0007669"/>
    <property type="project" value="UniProtKB-KW"/>
</dbReference>
<dbReference type="EC" id="3.1.1.32" evidence="6"/>
<evidence type="ECO:0000256" key="14">
    <source>
        <dbReference type="ARBA" id="ARBA00022963"/>
    </source>
</evidence>